<dbReference type="AlphaFoldDB" id="A0A915HHL0"/>
<dbReference type="Proteomes" id="UP000887565">
    <property type="component" value="Unplaced"/>
</dbReference>
<keyword evidence="1" id="KW-1185">Reference proteome</keyword>
<dbReference type="WBParaSite" id="nRc.2.0.1.t01118-RA">
    <property type="protein sequence ID" value="nRc.2.0.1.t01118-RA"/>
    <property type="gene ID" value="nRc.2.0.1.g01118"/>
</dbReference>
<proteinExistence type="predicted"/>
<evidence type="ECO:0000313" key="2">
    <source>
        <dbReference type="WBParaSite" id="nRc.2.0.1.t01118-RA"/>
    </source>
</evidence>
<reference evidence="2" key="1">
    <citation type="submission" date="2022-11" db="UniProtKB">
        <authorList>
            <consortium name="WormBaseParasite"/>
        </authorList>
    </citation>
    <scope>IDENTIFICATION</scope>
</reference>
<sequence length="87" mass="9856">MEELNLEDKYKVYKGLANLKSIEATSFFGCVRFRFDRLPATAVELLAVYCASDRSTYVNIKNQLSLTEITPPIIPPIIPPQSYQVDT</sequence>
<organism evidence="1 2">
    <name type="scientific">Romanomermis culicivorax</name>
    <name type="common">Nematode worm</name>
    <dbReference type="NCBI Taxonomy" id="13658"/>
    <lineage>
        <taxon>Eukaryota</taxon>
        <taxon>Metazoa</taxon>
        <taxon>Ecdysozoa</taxon>
        <taxon>Nematoda</taxon>
        <taxon>Enoplea</taxon>
        <taxon>Dorylaimia</taxon>
        <taxon>Mermithida</taxon>
        <taxon>Mermithoidea</taxon>
        <taxon>Mermithidae</taxon>
        <taxon>Romanomermis</taxon>
    </lineage>
</organism>
<accession>A0A915HHL0</accession>
<evidence type="ECO:0000313" key="1">
    <source>
        <dbReference type="Proteomes" id="UP000887565"/>
    </source>
</evidence>
<name>A0A915HHL0_ROMCU</name>
<protein>
    <submittedName>
        <fullName evidence="2">Uncharacterized protein</fullName>
    </submittedName>
</protein>